<evidence type="ECO:0000256" key="5">
    <source>
        <dbReference type="ARBA" id="ARBA00022692"/>
    </source>
</evidence>
<dbReference type="Pfam" id="PF01061">
    <property type="entry name" value="ABC2_membrane"/>
    <property type="match status" value="1"/>
</dbReference>
<evidence type="ECO:0000256" key="8">
    <source>
        <dbReference type="RuleBase" id="RU361157"/>
    </source>
</evidence>
<feature type="transmembrane region" description="Helical" evidence="8">
    <location>
        <begin position="20"/>
        <end position="39"/>
    </location>
</feature>
<feature type="transmembrane region" description="Helical" evidence="8">
    <location>
        <begin position="217"/>
        <end position="239"/>
    </location>
</feature>
<evidence type="ECO:0000256" key="3">
    <source>
        <dbReference type="ARBA" id="ARBA00022448"/>
    </source>
</evidence>
<dbReference type="InterPro" id="IPR013525">
    <property type="entry name" value="ABC2_TM"/>
</dbReference>
<dbReference type="GO" id="GO:0140359">
    <property type="term" value="F:ABC-type transporter activity"/>
    <property type="evidence" value="ECO:0007669"/>
    <property type="project" value="InterPro"/>
</dbReference>
<feature type="domain" description="ABC transmembrane type-2" evidence="9">
    <location>
        <begin position="19"/>
        <end position="242"/>
    </location>
</feature>
<evidence type="ECO:0000259" key="9">
    <source>
        <dbReference type="PROSITE" id="PS51012"/>
    </source>
</evidence>
<sequence length="243" mass="27871">MRALLIGRRIILQLKGDPRFLVISIAAPCLIIYLMKVLFDTLANPFLNLNRFIIPMAGFIVFFVTFILSAIAVTRERSHQTLTRMFVNGFRRVEIIFGYLIGYISLATIQTLFIFFETIWLFQLQISTIKKIEYILIIWLLAIISIALGILISTLAQNEGQVFPFIPLIILPSIFFSGLLVKVKLLPNWAQILSKTIPFTYAYNGITGLMNDQLNEYWQNLGFLFVYGICLLVLSSLTLREFD</sequence>
<gene>
    <name evidence="10" type="ORF">BBF96_15195</name>
</gene>
<feature type="transmembrane region" description="Helical" evidence="8">
    <location>
        <begin position="95"/>
        <end position="122"/>
    </location>
</feature>
<evidence type="ECO:0000313" key="11">
    <source>
        <dbReference type="Proteomes" id="UP000267250"/>
    </source>
</evidence>
<feature type="transmembrane region" description="Helical" evidence="8">
    <location>
        <begin position="51"/>
        <end position="74"/>
    </location>
</feature>
<organism evidence="10 11">
    <name type="scientific">Anoxybacter fermentans</name>
    <dbReference type="NCBI Taxonomy" id="1323375"/>
    <lineage>
        <taxon>Bacteria</taxon>
        <taxon>Bacillati</taxon>
        <taxon>Bacillota</taxon>
        <taxon>Clostridia</taxon>
        <taxon>Halanaerobiales</taxon>
        <taxon>Anoxybacter</taxon>
    </lineage>
</organism>
<dbReference type="GO" id="GO:0043190">
    <property type="term" value="C:ATP-binding cassette (ABC) transporter complex"/>
    <property type="evidence" value="ECO:0007669"/>
    <property type="project" value="InterPro"/>
</dbReference>
<dbReference type="PIRSF" id="PIRSF006648">
    <property type="entry name" value="DrrB"/>
    <property type="match status" value="1"/>
</dbReference>
<evidence type="ECO:0000256" key="6">
    <source>
        <dbReference type="ARBA" id="ARBA00022989"/>
    </source>
</evidence>
<dbReference type="InterPro" id="IPR047817">
    <property type="entry name" value="ABC2_TM_bact-type"/>
</dbReference>
<evidence type="ECO:0000256" key="2">
    <source>
        <dbReference type="ARBA" id="ARBA00007783"/>
    </source>
</evidence>
<keyword evidence="4 8" id="KW-1003">Cell membrane</keyword>
<dbReference type="RefSeq" id="WP_127017963.1">
    <property type="nucleotide sequence ID" value="NZ_CP016379.1"/>
</dbReference>
<proteinExistence type="inferred from homology"/>
<protein>
    <recommendedName>
        <fullName evidence="8">Transport permease protein</fullName>
    </recommendedName>
</protein>
<dbReference type="InterPro" id="IPR051449">
    <property type="entry name" value="ABC-2_transporter_component"/>
</dbReference>
<feature type="transmembrane region" description="Helical" evidence="8">
    <location>
        <begin position="134"/>
        <end position="155"/>
    </location>
</feature>
<dbReference type="EMBL" id="CP016379">
    <property type="protein sequence ID" value="AZR74601.1"/>
    <property type="molecule type" value="Genomic_DNA"/>
</dbReference>
<evidence type="ECO:0000256" key="4">
    <source>
        <dbReference type="ARBA" id="ARBA00022475"/>
    </source>
</evidence>
<dbReference type="PROSITE" id="PS51012">
    <property type="entry name" value="ABC_TM2"/>
    <property type="match status" value="1"/>
</dbReference>
<comment type="similarity">
    <text evidence="2 8">Belongs to the ABC-2 integral membrane protein family.</text>
</comment>
<dbReference type="AlphaFoldDB" id="A0A3Q9HSG0"/>
<dbReference type="OrthoDB" id="9776218at2"/>
<dbReference type="InterPro" id="IPR000412">
    <property type="entry name" value="ABC_2_transport"/>
</dbReference>
<accession>A0A3Q9HSG0</accession>
<comment type="subcellular location">
    <subcellularLocation>
        <location evidence="1 8">Cell membrane</location>
        <topology evidence="1 8">Multi-pass membrane protein</topology>
    </subcellularLocation>
</comment>
<keyword evidence="5 8" id="KW-0812">Transmembrane</keyword>
<dbReference type="Proteomes" id="UP000267250">
    <property type="component" value="Chromosome"/>
</dbReference>
<reference evidence="10 11" key="1">
    <citation type="submission" date="2016-07" db="EMBL/GenBank/DDBJ databases">
        <title>Genome and transcriptome analysis of iron-reducing fermentative bacteria Anoxybacter fermentans.</title>
        <authorList>
            <person name="Zeng X."/>
            <person name="Shao Z."/>
        </authorList>
    </citation>
    <scope>NUCLEOTIDE SEQUENCE [LARGE SCALE GENOMIC DNA]</scope>
    <source>
        <strain evidence="10 11">DY22613</strain>
    </source>
</reference>
<dbReference type="PANTHER" id="PTHR30294">
    <property type="entry name" value="MEMBRANE COMPONENT OF ABC TRANSPORTER YHHJ-RELATED"/>
    <property type="match status" value="1"/>
</dbReference>
<keyword evidence="11" id="KW-1185">Reference proteome</keyword>
<dbReference type="PANTHER" id="PTHR30294:SF38">
    <property type="entry name" value="TRANSPORT PERMEASE PROTEIN"/>
    <property type="match status" value="1"/>
</dbReference>
<evidence type="ECO:0000313" key="10">
    <source>
        <dbReference type="EMBL" id="AZR74601.1"/>
    </source>
</evidence>
<keyword evidence="6 8" id="KW-1133">Transmembrane helix</keyword>
<name>A0A3Q9HSG0_9FIRM</name>
<keyword evidence="3 8" id="KW-0813">Transport</keyword>
<keyword evidence="7 8" id="KW-0472">Membrane</keyword>
<evidence type="ECO:0000256" key="1">
    <source>
        <dbReference type="ARBA" id="ARBA00004651"/>
    </source>
</evidence>
<feature type="transmembrane region" description="Helical" evidence="8">
    <location>
        <begin position="162"/>
        <end position="181"/>
    </location>
</feature>
<dbReference type="KEGG" id="aft:BBF96_15195"/>
<evidence type="ECO:0000256" key="7">
    <source>
        <dbReference type="ARBA" id="ARBA00023136"/>
    </source>
</evidence>